<name>A0A7M7LK21_NASVI</name>
<dbReference type="Proteomes" id="UP000002358">
    <property type="component" value="Chromosome 4"/>
</dbReference>
<dbReference type="GO" id="GO:0005783">
    <property type="term" value="C:endoplasmic reticulum"/>
    <property type="evidence" value="ECO:0007669"/>
    <property type="project" value="InterPro"/>
</dbReference>
<accession>A0A7M7LK21</accession>
<dbReference type="SMR" id="A0A7M7LK21"/>
<dbReference type="GO" id="GO:0080129">
    <property type="term" value="P:proteasome core complex assembly"/>
    <property type="evidence" value="ECO:0007669"/>
    <property type="project" value="TreeGrafter"/>
</dbReference>
<evidence type="ECO:0000313" key="5">
    <source>
        <dbReference type="Proteomes" id="UP000002358"/>
    </source>
</evidence>
<dbReference type="EnsemblMetazoa" id="XM_001608172">
    <property type="protein sequence ID" value="XP_001608222"/>
    <property type="gene ID" value="LOC100114865"/>
</dbReference>
<dbReference type="OrthoDB" id="17536at2759"/>
<evidence type="ECO:0000313" key="4">
    <source>
        <dbReference type="EnsemblMetazoa" id="XP_001608222"/>
    </source>
</evidence>
<dbReference type="InterPro" id="IPR016565">
    <property type="entry name" value="Proteasome_assmbl_chp_1"/>
</dbReference>
<comment type="similarity">
    <text evidence="1">Belongs to the PSMG1 family.</text>
</comment>
<dbReference type="Pfam" id="PF16094">
    <property type="entry name" value="PAC1"/>
    <property type="match status" value="1"/>
</dbReference>
<dbReference type="PANTHER" id="PTHR15069">
    <property type="entry name" value="PROTEASOME ASSEMBLY CHAPERONE 1"/>
    <property type="match status" value="1"/>
</dbReference>
<dbReference type="AlphaFoldDB" id="A0A7M7LK21"/>
<evidence type="ECO:0000256" key="1">
    <source>
        <dbReference type="ARBA" id="ARBA00005261"/>
    </source>
</evidence>
<evidence type="ECO:0000256" key="2">
    <source>
        <dbReference type="ARBA" id="ARBA00019180"/>
    </source>
</evidence>
<dbReference type="CTD" id="8624"/>
<dbReference type="GeneID" id="100114865"/>
<evidence type="ECO:0000256" key="3">
    <source>
        <dbReference type="ARBA" id="ARBA00023186"/>
    </source>
</evidence>
<dbReference type="RefSeq" id="XP_001608222.3">
    <property type="nucleotide sequence ID" value="XM_001608172.5"/>
</dbReference>
<dbReference type="FunCoup" id="A0A7M7LK21">
    <property type="interactions" value="80"/>
</dbReference>
<proteinExistence type="inferred from homology"/>
<dbReference type="InParanoid" id="A0A7M7LK21"/>
<dbReference type="PANTHER" id="PTHR15069:SF1">
    <property type="entry name" value="PROTEASOME ASSEMBLY CHAPERONE 1"/>
    <property type="match status" value="1"/>
</dbReference>
<sequence>MASFFGEIIYPQSRAFWLRDDDDDEEIDEENSLKIKLITNWTEPEPSEFEKFLIVDGEMMTGFVTRAILGGAKIICTIRCEDKKTSSKIYFINGLYICIVDKELNLAHAGQFTGAIAPLLSKSKSIIALTSDHMSYYKSEEGVSSASILNCLYSSKARNHKNLKVPTLSIPNFVTGVCAGVLSYSEIADLHCIMYILYTDTFTLDSKNAHPLLELFSDLLGKTLPNFVAGGSSFFNKGNLYM</sequence>
<dbReference type="GO" id="GO:0070628">
    <property type="term" value="F:proteasome binding"/>
    <property type="evidence" value="ECO:0007669"/>
    <property type="project" value="TreeGrafter"/>
</dbReference>
<reference evidence="4" key="1">
    <citation type="submission" date="2021-01" db="UniProtKB">
        <authorList>
            <consortium name="EnsemblMetazoa"/>
        </authorList>
    </citation>
    <scope>IDENTIFICATION</scope>
</reference>
<protein>
    <recommendedName>
        <fullName evidence="2">Proteasome assembly chaperone 1</fullName>
    </recommendedName>
</protein>
<organism evidence="4 5">
    <name type="scientific">Nasonia vitripennis</name>
    <name type="common">Parasitic wasp</name>
    <dbReference type="NCBI Taxonomy" id="7425"/>
    <lineage>
        <taxon>Eukaryota</taxon>
        <taxon>Metazoa</taxon>
        <taxon>Ecdysozoa</taxon>
        <taxon>Arthropoda</taxon>
        <taxon>Hexapoda</taxon>
        <taxon>Insecta</taxon>
        <taxon>Pterygota</taxon>
        <taxon>Neoptera</taxon>
        <taxon>Endopterygota</taxon>
        <taxon>Hymenoptera</taxon>
        <taxon>Apocrita</taxon>
        <taxon>Proctotrupomorpha</taxon>
        <taxon>Chalcidoidea</taxon>
        <taxon>Pteromalidae</taxon>
        <taxon>Pteromalinae</taxon>
        <taxon>Nasonia</taxon>
    </lineage>
</organism>
<keyword evidence="5" id="KW-1185">Reference proteome</keyword>
<dbReference type="KEGG" id="nvi:100114865"/>
<keyword evidence="3" id="KW-0143">Chaperone</keyword>